<feature type="domain" description="Myb-like" evidence="9">
    <location>
        <begin position="10"/>
        <end position="62"/>
    </location>
</feature>
<keyword evidence="3" id="KW-0805">Transcription regulation</keyword>
<protein>
    <submittedName>
        <fullName evidence="11">Uncharacterized protein</fullName>
    </submittedName>
</protein>
<evidence type="ECO:0000256" key="1">
    <source>
        <dbReference type="ARBA" id="ARBA00004123"/>
    </source>
</evidence>
<keyword evidence="4" id="KW-0238">DNA-binding</keyword>
<feature type="domain" description="HTH myb-type" evidence="10">
    <location>
        <begin position="63"/>
        <end position="117"/>
    </location>
</feature>
<evidence type="ECO:0000256" key="8">
    <source>
        <dbReference type="SAM" id="MobiDB-lite"/>
    </source>
</evidence>
<evidence type="ECO:0000313" key="12">
    <source>
        <dbReference type="Proteomes" id="UP000017836"/>
    </source>
</evidence>
<feature type="region of interest" description="Disordered" evidence="8">
    <location>
        <begin position="131"/>
        <end position="174"/>
    </location>
</feature>
<accession>U5CQ70</accession>
<evidence type="ECO:0000256" key="5">
    <source>
        <dbReference type="ARBA" id="ARBA00023159"/>
    </source>
</evidence>
<dbReference type="AlphaFoldDB" id="U5CQ70"/>
<comment type="subcellular location">
    <subcellularLocation>
        <location evidence="1">Nucleus</location>
    </subcellularLocation>
</comment>
<dbReference type="SUPFAM" id="SSF46689">
    <property type="entry name" value="Homeodomain-like"/>
    <property type="match status" value="1"/>
</dbReference>
<evidence type="ECO:0000313" key="11">
    <source>
        <dbReference type="EMBL" id="ERN15326.1"/>
    </source>
</evidence>
<dbReference type="eggNOG" id="KOG0048">
    <property type="taxonomic scope" value="Eukaryota"/>
</dbReference>
<dbReference type="PROSITE" id="PS50090">
    <property type="entry name" value="MYB_LIKE"/>
    <property type="match status" value="2"/>
</dbReference>
<keyword evidence="6" id="KW-0804">Transcription</keyword>
<dbReference type="Gramene" id="ERN15326">
    <property type="protein sequence ID" value="ERN15326"/>
    <property type="gene ID" value="AMTR_s00036p00107460"/>
</dbReference>
<dbReference type="SMART" id="SM00717">
    <property type="entry name" value="SANT"/>
    <property type="match status" value="2"/>
</dbReference>
<dbReference type="PANTHER" id="PTHR47997:SF11">
    <property type="entry name" value="TRANSCRIPTION FACTOR LAF1"/>
    <property type="match status" value="1"/>
</dbReference>
<keyword evidence="2" id="KW-0677">Repeat</keyword>
<organism evidence="11 12">
    <name type="scientific">Amborella trichopoda</name>
    <dbReference type="NCBI Taxonomy" id="13333"/>
    <lineage>
        <taxon>Eukaryota</taxon>
        <taxon>Viridiplantae</taxon>
        <taxon>Streptophyta</taxon>
        <taxon>Embryophyta</taxon>
        <taxon>Tracheophyta</taxon>
        <taxon>Spermatophyta</taxon>
        <taxon>Magnoliopsida</taxon>
        <taxon>Amborellales</taxon>
        <taxon>Amborellaceae</taxon>
        <taxon>Amborella</taxon>
    </lineage>
</organism>
<gene>
    <name evidence="11" type="ORF">AMTR_s00036p00107460</name>
</gene>
<keyword evidence="5" id="KW-0010">Activator</keyword>
<evidence type="ECO:0000256" key="2">
    <source>
        <dbReference type="ARBA" id="ARBA00022737"/>
    </source>
</evidence>
<sequence length="306" mass="34280">MGCKSCETPKPKYKKGLWSPDEDQRLRDYVLRFGHGCWSSVPIRAGLQRNGKSCRLRWINYLRPGLKRGLFTPQEHETILRLHATLGNKWSQIATHLPGRTDNEIKNYWNTYLKKKVLKLDDDHLNSNKESKDFGVPDSHAIEEEPNFQIPKSGSRTTLDNLGDTDQSSSSCSGLHTSQEMYSAASLEDKAGFCSANSVKGFPVPPKLLFSSWLQSNNLSQEPRAIGDTALFGDLNNFSSCEGIFDNFVEGQGSAWDSEYSFGGETQNGAFWMPCEIETANSTTGICDNLLPKDIPDNFLFVHDLI</sequence>
<dbReference type="CDD" id="cd00167">
    <property type="entry name" value="SANT"/>
    <property type="match status" value="2"/>
</dbReference>
<evidence type="ECO:0000259" key="10">
    <source>
        <dbReference type="PROSITE" id="PS51294"/>
    </source>
</evidence>
<dbReference type="Proteomes" id="UP000017836">
    <property type="component" value="Unassembled WGS sequence"/>
</dbReference>
<dbReference type="InterPro" id="IPR051953">
    <property type="entry name" value="Plant_SW-associated_TFs"/>
</dbReference>
<feature type="domain" description="HTH myb-type" evidence="10">
    <location>
        <begin position="10"/>
        <end position="62"/>
    </location>
</feature>
<evidence type="ECO:0000256" key="3">
    <source>
        <dbReference type="ARBA" id="ARBA00023015"/>
    </source>
</evidence>
<dbReference type="GO" id="GO:0006355">
    <property type="term" value="P:regulation of DNA-templated transcription"/>
    <property type="evidence" value="ECO:0000318"/>
    <property type="project" value="GO_Central"/>
</dbReference>
<dbReference type="InterPro" id="IPR001005">
    <property type="entry name" value="SANT/Myb"/>
</dbReference>
<dbReference type="KEGG" id="atr:18443610"/>
<name>U5CQ70_AMBTC</name>
<dbReference type="InterPro" id="IPR009057">
    <property type="entry name" value="Homeodomain-like_sf"/>
</dbReference>
<dbReference type="GO" id="GO:0000976">
    <property type="term" value="F:transcription cis-regulatory region binding"/>
    <property type="evidence" value="ECO:0000318"/>
    <property type="project" value="GO_Central"/>
</dbReference>
<dbReference type="OrthoDB" id="2143914at2759"/>
<reference evidence="12" key="1">
    <citation type="journal article" date="2013" name="Science">
        <title>The Amborella genome and the evolution of flowering plants.</title>
        <authorList>
            <consortium name="Amborella Genome Project"/>
        </authorList>
    </citation>
    <scope>NUCLEOTIDE SEQUENCE [LARGE SCALE GENOMIC DNA]</scope>
</reference>
<evidence type="ECO:0000259" key="9">
    <source>
        <dbReference type="PROSITE" id="PS50090"/>
    </source>
</evidence>
<dbReference type="HOGENOM" id="CLU_028567_15_4_1"/>
<evidence type="ECO:0000256" key="6">
    <source>
        <dbReference type="ARBA" id="ARBA00023163"/>
    </source>
</evidence>
<keyword evidence="7" id="KW-0539">Nucleus</keyword>
<keyword evidence="12" id="KW-1185">Reference proteome</keyword>
<feature type="domain" description="Myb-like" evidence="9">
    <location>
        <begin position="63"/>
        <end position="113"/>
    </location>
</feature>
<evidence type="ECO:0000256" key="4">
    <source>
        <dbReference type="ARBA" id="ARBA00023125"/>
    </source>
</evidence>
<dbReference type="PROSITE" id="PS51294">
    <property type="entry name" value="HTH_MYB"/>
    <property type="match status" value="2"/>
</dbReference>
<dbReference type="FunFam" id="1.10.10.60:FF:000077">
    <property type="entry name" value="MYB transcription factor"/>
    <property type="match status" value="1"/>
</dbReference>
<dbReference type="Pfam" id="PF00249">
    <property type="entry name" value="Myb_DNA-binding"/>
    <property type="match status" value="2"/>
</dbReference>
<dbReference type="EMBL" id="KI392503">
    <property type="protein sequence ID" value="ERN15326.1"/>
    <property type="molecule type" value="Genomic_DNA"/>
</dbReference>
<dbReference type="InterPro" id="IPR017930">
    <property type="entry name" value="Myb_dom"/>
</dbReference>
<dbReference type="Gene3D" id="1.10.10.60">
    <property type="entry name" value="Homeodomain-like"/>
    <property type="match status" value="2"/>
</dbReference>
<feature type="compositionally biased region" description="Polar residues" evidence="8">
    <location>
        <begin position="150"/>
        <end position="174"/>
    </location>
</feature>
<dbReference type="PANTHER" id="PTHR47997">
    <property type="entry name" value="MYB DOMAIN PROTEIN 55"/>
    <property type="match status" value="1"/>
</dbReference>
<feature type="compositionally biased region" description="Basic and acidic residues" evidence="8">
    <location>
        <begin position="131"/>
        <end position="143"/>
    </location>
</feature>
<proteinExistence type="predicted"/>
<dbReference type="STRING" id="13333.U5CQ70"/>
<dbReference type="GO" id="GO:0005634">
    <property type="term" value="C:nucleus"/>
    <property type="evidence" value="ECO:0000318"/>
    <property type="project" value="GO_Central"/>
</dbReference>
<dbReference type="GO" id="GO:0045893">
    <property type="term" value="P:positive regulation of DNA-templated transcription"/>
    <property type="evidence" value="ECO:0007669"/>
    <property type="project" value="UniProtKB-ARBA"/>
</dbReference>
<evidence type="ECO:0000256" key="7">
    <source>
        <dbReference type="ARBA" id="ARBA00023242"/>
    </source>
</evidence>